<sequence>MASPKEIVTNVLETCQIVRPQKVKALANMESGSAKTQWLNVARYYSRSCNQAQILNRTLRVNKNKNISTKNIHPQWMQEIAEQVEATPVAPGGGRRTKRSKRTKTMRKRK</sequence>
<proteinExistence type="predicted"/>
<feature type="region of interest" description="Disordered" evidence="1">
    <location>
        <begin position="85"/>
        <end position="110"/>
    </location>
</feature>
<evidence type="ECO:0000313" key="2">
    <source>
        <dbReference type="EMBL" id="QHS89271.1"/>
    </source>
</evidence>
<name>A0A6C0BC12_9ZZZZ</name>
<protein>
    <submittedName>
        <fullName evidence="2">Uncharacterized protein</fullName>
    </submittedName>
</protein>
<feature type="compositionally biased region" description="Basic residues" evidence="1">
    <location>
        <begin position="95"/>
        <end position="110"/>
    </location>
</feature>
<dbReference type="EMBL" id="MN739107">
    <property type="protein sequence ID" value="QHS89271.1"/>
    <property type="molecule type" value="Genomic_DNA"/>
</dbReference>
<dbReference type="AlphaFoldDB" id="A0A6C0BC12"/>
<accession>A0A6C0BC12</accession>
<evidence type="ECO:0000256" key="1">
    <source>
        <dbReference type="SAM" id="MobiDB-lite"/>
    </source>
</evidence>
<organism evidence="2">
    <name type="scientific">viral metagenome</name>
    <dbReference type="NCBI Taxonomy" id="1070528"/>
    <lineage>
        <taxon>unclassified sequences</taxon>
        <taxon>metagenomes</taxon>
        <taxon>organismal metagenomes</taxon>
    </lineage>
</organism>
<reference evidence="2" key="1">
    <citation type="journal article" date="2020" name="Nature">
        <title>Giant virus diversity and host interactions through global metagenomics.</title>
        <authorList>
            <person name="Schulz F."/>
            <person name="Roux S."/>
            <person name="Paez-Espino D."/>
            <person name="Jungbluth S."/>
            <person name="Walsh D.A."/>
            <person name="Denef V.J."/>
            <person name="McMahon K.D."/>
            <person name="Konstantinidis K.T."/>
            <person name="Eloe-Fadrosh E.A."/>
            <person name="Kyrpides N.C."/>
            <person name="Woyke T."/>
        </authorList>
    </citation>
    <scope>NUCLEOTIDE SEQUENCE</scope>
    <source>
        <strain evidence="2">GVMAG-M-3300010158-60</strain>
    </source>
</reference>